<sequence>MEAEHYKEFGREERDKTDNTDKKEYEGNNTDKKEYEGNKGEHTIQEQSTSENPFQRRDKKRVQEKEGTRKSARTFFESAAGGLKTRNEEGMKEVNSLLAKVIKRTKELKKLVNESSKTKVEIKQVARELDYLVARELDYLVDNLQKGINRYETHHDCKEATRGLEMKDEGIQAVMPGVSVCVQAEKIDIELEKQRLELETRNSIRLALESRSGFAGLTGLLDKTWPKDMYTSTKMMSPTAADPKVEGDMALLIDPDRVMEDTFIESLIKPHSDVREMEGDMALLIDPDRVMEDTFIESLIKPHSDVREMAYRNGVNSIEDVFNMVCQLKENMSVHPSDHINLVLGQGLNEIYIRKACEYVFYGTDTKITLIVPKDTQIPTTKEVVRPVKGRVLVKCGKSTYADLLKTVKEKVDLNRVGVNVKTIKKTARGDLMLEVDGDVRKADVLKEAISKKINNDVKVANNMTTIHILDIDITTTKEEVERVINSHHDKGRGGKSHQ</sequence>
<evidence type="ECO:0000256" key="1">
    <source>
        <dbReference type="SAM" id="MobiDB-lite"/>
    </source>
</evidence>
<keyword evidence="3" id="KW-1185">Reference proteome</keyword>
<evidence type="ECO:0000313" key="2">
    <source>
        <dbReference type="EMBL" id="KAK9687556.1"/>
    </source>
</evidence>
<feature type="region of interest" description="Disordered" evidence="1">
    <location>
        <begin position="1"/>
        <end position="70"/>
    </location>
</feature>
<organism evidence="2 3">
    <name type="scientific">Popillia japonica</name>
    <name type="common">Japanese beetle</name>
    <dbReference type="NCBI Taxonomy" id="7064"/>
    <lineage>
        <taxon>Eukaryota</taxon>
        <taxon>Metazoa</taxon>
        <taxon>Ecdysozoa</taxon>
        <taxon>Arthropoda</taxon>
        <taxon>Hexapoda</taxon>
        <taxon>Insecta</taxon>
        <taxon>Pterygota</taxon>
        <taxon>Neoptera</taxon>
        <taxon>Endopterygota</taxon>
        <taxon>Coleoptera</taxon>
        <taxon>Polyphaga</taxon>
        <taxon>Scarabaeiformia</taxon>
        <taxon>Scarabaeidae</taxon>
        <taxon>Rutelinae</taxon>
        <taxon>Popillia</taxon>
    </lineage>
</organism>
<gene>
    <name evidence="2" type="ORF">QE152_g36183</name>
</gene>
<accession>A0AAW1IE21</accession>
<dbReference type="EMBL" id="JASPKY010000634">
    <property type="protein sequence ID" value="KAK9687556.1"/>
    <property type="molecule type" value="Genomic_DNA"/>
</dbReference>
<dbReference type="Proteomes" id="UP001458880">
    <property type="component" value="Unassembled WGS sequence"/>
</dbReference>
<evidence type="ECO:0000313" key="3">
    <source>
        <dbReference type="Proteomes" id="UP001458880"/>
    </source>
</evidence>
<comment type="caution">
    <text evidence="2">The sequence shown here is derived from an EMBL/GenBank/DDBJ whole genome shotgun (WGS) entry which is preliminary data.</text>
</comment>
<dbReference type="AlphaFoldDB" id="A0AAW1IE21"/>
<proteinExistence type="predicted"/>
<protein>
    <submittedName>
        <fullName evidence="2">Uncharacterized protein</fullName>
    </submittedName>
</protein>
<feature type="compositionally biased region" description="Basic and acidic residues" evidence="1">
    <location>
        <begin position="1"/>
        <end position="44"/>
    </location>
</feature>
<reference evidence="2 3" key="1">
    <citation type="journal article" date="2024" name="BMC Genomics">
        <title>De novo assembly and annotation of Popillia japonica's genome with initial clues to its potential as an invasive pest.</title>
        <authorList>
            <person name="Cucini C."/>
            <person name="Boschi S."/>
            <person name="Funari R."/>
            <person name="Cardaioli E."/>
            <person name="Iannotti N."/>
            <person name="Marturano G."/>
            <person name="Paoli F."/>
            <person name="Bruttini M."/>
            <person name="Carapelli A."/>
            <person name="Frati F."/>
            <person name="Nardi F."/>
        </authorList>
    </citation>
    <scope>NUCLEOTIDE SEQUENCE [LARGE SCALE GENOMIC DNA]</scope>
    <source>
        <strain evidence="2">DMR45628</strain>
    </source>
</reference>
<name>A0AAW1IE21_POPJA</name>